<dbReference type="AlphaFoldDB" id="A0AAJ8K4I7"/>
<dbReference type="GeneID" id="30205862"/>
<dbReference type="KEGG" id="kbi:30205862"/>
<dbReference type="InterPro" id="IPR000210">
    <property type="entry name" value="BTB/POZ_dom"/>
</dbReference>
<proteinExistence type="predicted"/>
<dbReference type="RefSeq" id="XP_065725629.1">
    <property type="nucleotide sequence ID" value="XM_065869557.1"/>
</dbReference>
<evidence type="ECO:0000259" key="1">
    <source>
        <dbReference type="PROSITE" id="PS50097"/>
    </source>
</evidence>
<accession>A0AAJ8K4I7</accession>
<dbReference type="Proteomes" id="UP000092730">
    <property type="component" value="Chromosome 1"/>
</dbReference>
<reference evidence="2" key="2">
    <citation type="submission" date="2024-02" db="EMBL/GenBank/DDBJ databases">
        <title>Comparative genomics of Cryptococcus and Kwoniella reveals pathogenesis evolution and contrasting modes of karyotype evolution via chromosome fusion or intercentromeric recombination.</title>
        <authorList>
            <person name="Coelho M.A."/>
            <person name="David-Palma M."/>
            <person name="Shea T."/>
            <person name="Bowers K."/>
            <person name="McGinley-Smith S."/>
            <person name="Mohammad A.W."/>
            <person name="Gnirke A."/>
            <person name="Yurkov A.M."/>
            <person name="Nowrousian M."/>
            <person name="Sun S."/>
            <person name="Cuomo C.A."/>
            <person name="Heitman J."/>
        </authorList>
    </citation>
    <scope>NUCLEOTIDE SEQUENCE</scope>
    <source>
        <strain evidence="2">CBS 10118</strain>
    </source>
</reference>
<evidence type="ECO:0000313" key="3">
    <source>
        <dbReference type="Proteomes" id="UP000092730"/>
    </source>
</evidence>
<sequence length="275" mass="30788">MCDPPWAGYAVAEESGGRTQVNVMDPTAMSTKDFSSISDNFQFALCRGFRSARHRTAVSLAYLSPNLAREEFLLILLQGAKTANAVPNPIASYSRGHVMLDFRFQDSDLTIVTSDGVRFKVYRDVLDHTKSAFQDVLAVPQSIERSADIELLDTDIETSDTIKLFFTFLYSTEDIQAPTSEQFWEIIRLIRFCVKCDASDVLDYLRIYLYLWNSIEAIPFRDVILAGCYMDDLDLMVAAFANSNNIWGGGNVRMEITASLVAQAQLSHKSEGANI</sequence>
<name>A0AAJ8K4I7_9TREE</name>
<gene>
    <name evidence="2" type="ORF">I302_102770</name>
</gene>
<dbReference type="PROSITE" id="PS50097">
    <property type="entry name" value="BTB"/>
    <property type="match status" value="1"/>
</dbReference>
<evidence type="ECO:0000313" key="2">
    <source>
        <dbReference type="EMBL" id="WVW80784.1"/>
    </source>
</evidence>
<reference evidence="2" key="1">
    <citation type="submission" date="2013-07" db="EMBL/GenBank/DDBJ databases">
        <authorList>
            <consortium name="The Broad Institute Genome Sequencing Platform"/>
            <person name="Cuomo C."/>
            <person name="Litvintseva A."/>
            <person name="Chen Y."/>
            <person name="Heitman J."/>
            <person name="Sun S."/>
            <person name="Springer D."/>
            <person name="Dromer F."/>
            <person name="Young S.K."/>
            <person name="Zeng Q."/>
            <person name="Gargeya S."/>
            <person name="Fitzgerald M."/>
            <person name="Abouelleil A."/>
            <person name="Alvarado L."/>
            <person name="Berlin A.M."/>
            <person name="Chapman S.B."/>
            <person name="Dewar J."/>
            <person name="Goldberg J."/>
            <person name="Griggs A."/>
            <person name="Gujja S."/>
            <person name="Hansen M."/>
            <person name="Howarth C."/>
            <person name="Imamovic A."/>
            <person name="Larimer J."/>
            <person name="McCowan C."/>
            <person name="Murphy C."/>
            <person name="Pearson M."/>
            <person name="Priest M."/>
            <person name="Roberts A."/>
            <person name="Saif S."/>
            <person name="Shea T."/>
            <person name="Sykes S."/>
            <person name="Wortman J."/>
            <person name="Nusbaum C."/>
            <person name="Birren B."/>
        </authorList>
    </citation>
    <scope>NUCLEOTIDE SEQUENCE</scope>
    <source>
        <strain evidence="2">CBS 10118</strain>
    </source>
</reference>
<protein>
    <recommendedName>
        <fullName evidence="1">BTB domain-containing protein</fullName>
    </recommendedName>
</protein>
<keyword evidence="3" id="KW-1185">Reference proteome</keyword>
<feature type="domain" description="BTB" evidence="1">
    <location>
        <begin position="107"/>
        <end position="173"/>
    </location>
</feature>
<dbReference type="EMBL" id="CP144541">
    <property type="protein sequence ID" value="WVW80784.1"/>
    <property type="molecule type" value="Genomic_DNA"/>
</dbReference>
<organism evidence="2 3">
    <name type="scientific">Kwoniella bestiolae CBS 10118</name>
    <dbReference type="NCBI Taxonomy" id="1296100"/>
    <lineage>
        <taxon>Eukaryota</taxon>
        <taxon>Fungi</taxon>
        <taxon>Dikarya</taxon>
        <taxon>Basidiomycota</taxon>
        <taxon>Agaricomycotina</taxon>
        <taxon>Tremellomycetes</taxon>
        <taxon>Tremellales</taxon>
        <taxon>Cryptococcaceae</taxon>
        <taxon>Kwoniella</taxon>
    </lineage>
</organism>